<dbReference type="Proteomes" id="UP000001593">
    <property type="component" value="Unassembled WGS sequence"/>
</dbReference>
<protein>
    <submittedName>
        <fullName evidence="1">Uncharacterized protein</fullName>
    </submittedName>
</protein>
<evidence type="ECO:0000313" key="1">
    <source>
        <dbReference type="EMBL" id="EDO43821.1"/>
    </source>
</evidence>
<gene>
    <name evidence="1" type="ORF">NEMVEDRAFT_v1g232409</name>
</gene>
<keyword evidence="2" id="KW-1185">Reference proteome</keyword>
<organism evidence="1 2">
    <name type="scientific">Nematostella vectensis</name>
    <name type="common">Starlet sea anemone</name>
    <dbReference type="NCBI Taxonomy" id="45351"/>
    <lineage>
        <taxon>Eukaryota</taxon>
        <taxon>Metazoa</taxon>
        <taxon>Cnidaria</taxon>
        <taxon>Anthozoa</taxon>
        <taxon>Hexacorallia</taxon>
        <taxon>Actiniaria</taxon>
        <taxon>Edwardsiidae</taxon>
        <taxon>Nematostella</taxon>
    </lineage>
</organism>
<dbReference type="AlphaFoldDB" id="A7RXQ7"/>
<reference evidence="1 2" key="1">
    <citation type="journal article" date="2007" name="Science">
        <title>Sea anemone genome reveals ancestral eumetazoan gene repertoire and genomic organization.</title>
        <authorList>
            <person name="Putnam N.H."/>
            <person name="Srivastava M."/>
            <person name="Hellsten U."/>
            <person name="Dirks B."/>
            <person name="Chapman J."/>
            <person name="Salamov A."/>
            <person name="Terry A."/>
            <person name="Shapiro H."/>
            <person name="Lindquist E."/>
            <person name="Kapitonov V.V."/>
            <person name="Jurka J."/>
            <person name="Genikhovich G."/>
            <person name="Grigoriev I.V."/>
            <person name="Lucas S.M."/>
            <person name="Steele R.E."/>
            <person name="Finnerty J.R."/>
            <person name="Technau U."/>
            <person name="Martindale M.Q."/>
            <person name="Rokhsar D.S."/>
        </authorList>
    </citation>
    <scope>NUCLEOTIDE SEQUENCE [LARGE SCALE GENOMIC DNA]</scope>
    <source>
        <strain evidence="2">CH2 X CH6</strain>
    </source>
</reference>
<name>A7RXQ7_NEMVE</name>
<evidence type="ECO:0000313" key="2">
    <source>
        <dbReference type="Proteomes" id="UP000001593"/>
    </source>
</evidence>
<dbReference type="PANTHER" id="PTHR40743">
    <property type="entry name" value="NUCLEOTIDE-DIPHOSPHO-SUGAR TRANSFERASE CONTAINING PROTEIN"/>
    <property type="match status" value="1"/>
</dbReference>
<dbReference type="InParanoid" id="A7RXQ7"/>
<sequence>MRDRQAEYMDTLEKNLLHELVREVHILCESSREVSFINNLQFPNTHKLVLAVNKRRMRYSDAFRYASTRLIGKTSIIINADCYIGQGFEKLGTWPRSQRIVYALTRHETADNIRACKTKDFCGANSTYIGSHDAFVLLPIRPLSATFLDAIDYRPDIAGAENVVIRALRKHGFVVRNPCKILFIYHNHCSKARNKKGRLVQGMRLERYLNVTKGIARFSGL</sequence>
<dbReference type="OrthoDB" id="5949679at2759"/>
<proteinExistence type="predicted"/>
<accession>A7RXQ7</accession>
<dbReference type="EMBL" id="DS469550">
    <property type="protein sequence ID" value="EDO43821.1"/>
    <property type="molecule type" value="Genomic_DNA"/>
</dbReference>
<dbReference type="OMA" id="NPCKVIF"/>
<dbReference type="HOGENOM" id="CLU_1251977_0_0_1"/>
<dbReference type="PhylomeDB" id="A7RXQ7"/>
<dbReference type="KEGG" id="nve:5515775"/>
<dbReference type="PANTHER" id="PTHR40743:SF1">
    <property type="entry name" value="POSSIBLE GLYCOSYLTRANSFERASE"/>
    <property type="match status" value="1"/>
</dbReference>
<dbReference type="eggNOG" id="ENOG502SBTJ">
    <property type="taxonomic scope" value="Eukaryota"/>
</dbReference>